<comment type="pathway">
    <text evidence="4">Amino-acid degradation; L-threonine degradation via oxydo-reductase pathway; glycine from L-threonine: step 1/2.</text>
</comment>
<organism evidence="8 9">
    <name type="scientific">Acrasis kona</name>
    <dbReference type="NCBI Taxonomy" id="1008807"/>
    <lineage>
        <taxon>Eukaryota</taxon>
        <taxon>Discoba</taxon>
        <taxon>Heterolobosea</taxon>
        <taxon>Tetramitia</taxon>
        <taxon>Eutetramitia</taxon>
        <taxon>Acrasidae</taxon>
        <taxon>Acrasis</taxon>
    </lineage>
</organism>
<dbReference type="EMBL" id="JAOPGA020001388">
    <property type="protein sequence ID" value="KAL0487947.1"/>
    <property type="molecule type" value="Genomic_DNA"/>
</dbReference>
<evidence type="ECO:0000256" key="5">
    <source>
        <dbReference type="ARBA" id="ARBA00066604"/>
    </source>
</evidence>
<evidence type="ECO:0000256" key="1">
    <source>
        <dbReference type="ARBA" id="ARBA00007637"/>
    </source>
</evidence>
<gene>
    <name evidence="8" type="ORF">AKO1_015278</name>
</gene>
<comment type="catalytic activity">
    <reaction evidence="2">
        <text>L-threonine + NAD(+) = (2S)-2-amino-3-oxobutanoate + NADH + H(+)</text>
        <dbReference type="Rhea" id="RHEA:13161"/>
        <dbReference type="ChEBI" id="CHEBI:15378"/>
        <dbReference type="ChEBI" id="CHEBI:57540"/>
        <dbReference type="ChEBI" id="CHEBI:57926"/>
        <dbReference type="ChEBI" id="CHEBI:57945"/>
        <dbReference type="ChEBI" id="CHEBI:78948"/>
        <dbReference type="EC" id="1.1.1.103"/>
    </reaction>
</comment>
<dbReference type="FunFam" id="3.40.50.720:FF:000077">
    <property type="entry name" value="L-threonine 3-dehydrogenase, mitochondrial"/>
    <property type="match status" value="1"/>
</dbReference>
<dbReference type="EC" id="1.1.1.103" evidence="5"/>
<protein>
    <recommendedName>
        <fullName evidence="6">L-threonine 3-dehydrogenase, mitochondrial</fullName>
        <ecNumber evidence="5">1.1.1.103</ecNumber>
    </recommendedName>
</protein>
<comment type="caution">
    <text evidence="8">The sequence shown here is derived from an EMBL/GenBank/DDBJ whole genome shotgun (WGS) entry which is preliminary data.</text>
</comment>
<comment type="similarity">
    <text evidence="1">Belongs to the NAD(P)-dependent epimerase/dehydratase family.</text>
</comment>
<dbReference type="InterPro" id="IPR001509">
    <property type="entry name" value="Epimerase_deHydtase"/>
</dbReference>
<evidence type="ECO:0000256" key="3">
    <source>
        <dbReference type="ARBA" id="ARBA00059023"/>
    </source>
</evidence>
<evidence type="ECO:0000313" key="9">
    <source>
        <dbReference type="Proteomes" id="UP001431209"/>
    </source>
</evidence>
<name>A0AAW2ZF36_9EUKA</name>
<dbReference type="Proteomes" id="UP001431209">
    <property type="component" value="Unassembled WGS sequence"/>
</dbReference>
<dbReference type="PANTHER" id="PTHR42687:SF1">
    <property type="entry name" value="L-THREONINE 3-DEHYDROGENASE, MITOCHONDRIAL"/>
    <property type="match status" value="1"/>
</dbReference>
<sequence length="383" mass="43428">MRISSYPVVSALLSHNPKTVLRHSLHTFNISNQQRLYAQALRNTTPGTNIKYQQSYPSTKQRVLITGCMGQIGVELIEALAARYGKGSVVCSDVSTPTKDNLDQFAPFYFCDVNDRERLQMIVDRENVTCIVHNAAFLSASAEQNVAAAVRLNTIGLFNVLEIAKRNHLRVFVPSSIAAFGPTTPLESTPNTTIQRPTTVYGIGKVYAELMGEYYALKHGVDYRSLRYPGILSYKTKPGGGTTDYAVHMFYYALQGEHYECYLQPDQKLPMMYMPDCIRGTMQFILDTKQEQLKERTYNIAAYSFSPIQLEQMIKKFIPSFSVSYRPDFRQGIAESWPRILEDDSARGDWGWGEEFNLEKTCRDMLVNLSKIIPNSVKLQNID</sequence>
<dbReference type="GO" id="GO:0008743">
    <property type="term" value="F:L-threonine 3-dehydrogenase activity"/>
    <property type="evidence" value="ECO:0007669"/>
    <property type="project" value="UniProtKB-EC"/>
</dbReference>
<dbReference type="Pfam" id="PF01370">
    <property type="entry name" value="Epimerase"/>
    <property type="match status" value="1"/>
</dbReference>
<comment type="function">
    <text evidence="3">Catalyzes the NAD(+)-dependent oxidation of L-threonine to 2-amino-3-ketobutyrate, mediating L-threonine catabolism.</text>
</comment>
<dbReference type="AlphaFoldDB" id="A0AAW2ZF36"/>
<evidence type="ECO:0000256" key="4">
    <source>
        <dbReference type="ARBA" id="ARBA00060557"/>
    </source>
</evidence>
<evidence type="ECO:0000256" key="2">
    <source>
        <dbReference type="ARBA" id="ARBA00050613"/>
    </source>
</evidence>
<proteinExistence type="inferred from homology"/>
<evidence type="ECO:0000313" key="8">
    <source>
        <dbReference type="EMBL" id="KAL0487947.1"/>
    </source>
</evidence>
<evidence type="ECO:0000256" key="6">
    <source>
        <dbReference type="ARBA" id="ARBA00069940"/>
    </source>
</evidence>
<reference evidence="8 9" key="1">
    <citation type="submission" date="2024-03" db="EMBL/GenBank/DDBJ databases">
        <title>The Acrasis kona genome and developmental transcriptomes reveal deep origins of eukaryotic multicellular pathways.</title>
        <authorList>
            <person name="Sheikh S."/>
            <person name="Fu C.-J."/>
            <person name="Brown M.W."/>
            <person name="Baldauf S.L."/>
        </authorList>
    </citation>
    <scope>NUCLEOTIDE SEQUENCE [LARGE SCALE GENOMIC DNA]</scope>
    <source>
        <strain evidence="8 9">ATCC MYA-3509</strain>
    </source>
</reference>
<dbReference type="InterPro" id="IPR051225">
    <property type="entry name" value="NAD(P)_epim/dehydratase"/>
</dbReference>
<dbReference type="PANTHER" id="PTHR42687">
    <property type="entry name" value="L-THREONINE 3-DEHYDROGENASE"/>
    <property type="match status" value="1"/>
</dbReference>
<dbReference type="InterPro" id="IPR036291">
    <property type="entry name" value="NAD(P)-bd_dom_sf"/>
</dbReference>
<feature type="domain" description="NAD-dependent epimerase/dehydratase" evidence="7">
    <location>
        <begin position="63"/>
        <end position="301"/>
    </location>
</feature>
<accession>A0AAW2ZF36</accession>
<dbReference type="Gene3D" id="3.40.50.720">
    <property type="entry name" value="NAD(P)-binding Rossmann-like Domain"/>
    <property type="match status" value="1"/>
</dbReference>
<keyword evidence="9" id="KW-1185">Reference proteome</keyword>
<dbReference type="SUPFAM" id="SSF51735">
    <property type="entry name" value="NAD(P)-binding Rossmann-fold domains"/>
    <property type="match status" value="1"/>
</dbReference>
<dbReference type="GO" id="GO:0006567">
    <property type="term" value="P:L-threonine catabolic process"/>
    <property type="evidence" value="ECO:0007669"/>
    <property type="project" value="TreeGrafter"/>
</dbReference>
<evidence type="ECO:0000259" key="7">
    <source>
        <dbReference type="Pfam" id="PF01370"/>
    </source>
</evidence>